<evidence type="ECO:0000256" key="6">
    <source>
        <dbReference type="ARBA" id="ARBA00022692"/>
    </source>
</evidence>
<dbReference type="SUPFAM" id="SSF47384">
    <property type="entry name" value="Homodimeric domain of signal transducing histidine kinase"/>
    <property type="match status" value="1"/>
</dbReference>
<comment type="caution">
    <text evidence="15">The sequence shown here is derived from an EMBL/GenBank/DDBJ whole genome shotgun (WGS) entry which is preliminary data.</text>
</comment>
<dbReference type="Pfam" id="PF00672">
    <property type="entry name" value="HAMP"/>
    <property type="match status" value="1"/>
</dbReference>
<evidence type="ECO:0000256" key="5">
    <source>
        <dbReference type="ARBA" id="ARBA00022679"/>
    </source>
</evidence>
<organism evidence="15 16">
    <name type="scientific">Ornithinimicrobium kibberense</name>
    <dbReference type="NCBI Taxonomy" id="282060"/>
    <lineage>
        <taxon>Bacteria</taxon>
        <taxon>Bacillati</taxon>
        <taxon>Actinomycetota</taxon>
        <taxon>Actinomycetes</taxon>
        <taxon>Micrococcales</taxon>
        <taxon>Ornithinimicrobiaceae</taxon>
        <taxon>Ornithinimicrobium</taxon>
    </lineage>
</organism>
<evidence type="ECO:0000256" key="10">
    <source>
        <dbReference type="ARBA" id="ARBA00023136"/>
    </source>
</evidence>
<dbReference type="InterPro" id="IPR003661">
    <property type="entry name" value="HisK_dim/P_dom"/>
</dbReference>
<dbReference type="CDD" id="cd00082">
    <property type="entry name" value="HisKA"/>
    <property type="match status" value="1"/>
</dbReference>
<keyword evidence="5" id="KW-0808">Transferase</keyword>
<protein>
    <recommendedName>
        <fullName evidence="3">histidine kinase</fullName>
        <ecNumber evidence="3">2.7.13.3</ecNumber>
    </recommendedName>
</protein>
<dbReference type="SUPFAM" id="SSF55874">
    <property type="entry name" value="ATPase domain of HSP90 chaperone/DNA topoisomerase II/histidine kinase"/>
    <property type="match status" value="1"/>
</dbReference>
<dbReference type="Gene3D" id="1.10.287.130">
    <property type="match status" value="1"/>
</dbReference>
<sequence>MVGRLKGWTYQRLHGLSLTHRLVAVVVLLVLAAYVLTTSVSLMMLRGYLVDRADADLGAYIEPLAQRTYSQIVEEATGEQVDLEQQTFVPPNPYVVVFTPADPDAPAQTRVFQPRRLEVSMPALDRVDVDDSRLGEHFTVRGEDGVGSWRVLAAQLTDGQGRTGGTIAVALPLTSVESTVRQLAWLTAVIGLTTLVLVGVLGWFAVRRAFRPLTRIEDTAAAIAAGDLARRIPPRGTNDEVGSLADSLNRMLAQIEHSFAVREGSERRMRDFVADASHELRTPLATVKGYAELFRVGAVPPSEVPGAMRRIEDEATRMSRLVEDLLTLTRLDSEPPMSPTRVDLTVLASDTVQDARVRTPDRTVRLVALEDGERSASCVVVGEDGALRQVLTNLVANALTHTPAGTPVEVAVGRVDGTVAVEVRDHGPGLDDDAAQRAFERFYRADRSRSRASGGTGLGLAIVAAIVARHGGSVRHRPTPGGGATFRVELPAAAPDGADAPEPVDEVSTGS</sequence>
<comment type="catalytic activity">
    <reaction evidence="1">
        <text>ATP + protein L-histidine = ADP + protein N-phospho-L-histidine.</text>
        <dbReference type="EC" id="2.7.13.3"/>
    </reaction>
</comment>
<evidence type="ECO:0000313" key="15">
    <source>
        <dbReference type="EMBL" id="MFB9732867.1"/>
    </source>
</evidence>
<dbReference type="InterPro" id="IPR005467">
    <property type="entry name" value="His_kinase_dom"/>
</dbReference>
<evidence type="ECO:0000256" key="4">
    <source>
        <dbReference type="ARBA" id="ARBA00022553"/>
    </source>
</evidence>
<name>A0ABV5V563_9MICO</name>
<keyword evidence="16" id="KW-1185">Reference proteome</keyword>
<evidence type="ECO:0000256" key="1">
    <source>
        <dbReference type="ARBA" id="ARBA00000085"/>
    </source>
</evidence>
<keyword evidence="4" id="KW-0597">Phosphoprotein</keyword>
<dbReference type="CDD" id="cd06225">
    <property type="entry name" value="HAMP"/>
    <property type="match status" value="1"/>
</dbReference>
<evidence type="ECO:0000256" key="9">
    <source>
        <dbReference type="ARBA" id="ARBA00023012"/>
    </source>
</evidence>
<dbReference type="Proteomes" id="UP001589613">
    <property type="component" value="Unassembled WGS sequence"/>
</dbReference>
<feature type="transmembrane region" description="Helical" evidence="12">
    <location>
        <begin position="183"/>
        <end position="206"/>
    </location>
</feature>
<feature type="region of interest" description="Disordered" evidence="11">
    <location>
        <begin position="473"/>
        <end position="511"/>
    </location>
</feature>
<dbReference type="InterPro" id="IPR036890">
    <property type="entry name" value="HATPase_C_sf"/>
</dbReference>
<dbReference type="PANTHER" id="PTHR45436:SF5">
    <property type="entry name" value="SENSOR HISTIDINE KINASE TRCS"/>
    <property type="match status" value="1"/>
</dbReference>
<dbReference type="SUPFAM" id="SSF158472">
    <property type="entry name" value="HAMP domain-like"/>
    <property type="match status" value="1"/>
</dbReference>
<evidence type="ECO:0000256" key="11">
    <source>
        <dbReference type="SAM" id="MobiDB-lite"/>
    </source>
</evidence>
<dbReference type="Gene3D" id="6.10.340.10">
    <property type="match status" value="1"/>
</dbReference>
<dbReference type="InterPro" id="IPR003660">
    <property type="entry name" value="HAMP_dom"/>
</dbReference>
<dbReference type="PROSITE" id="PS50885">
    <property type="entry name" value="HAMP"/>
    <property type="match status" value="1"/>
</dbReference>
<gene>
    <name evidence="15" type="ORF">ACFFN0_12525</name>
</gene>
<evidence type="ECO:0000256" key="8">
    <source>
        <dbReference type="ARBA" id="ARBA00022989"/>
    </source>
</evidence>
<evidence type="ECO:0000256" key="12">
    <source>
        <dbReference type="SAM" id="Phobius"/>
    </source>
</evidence>
<evidence type="ECO:0000256" key="7">
    <source>
        <dbReference type="ARBA" id="ARBA00022777"/>
    </source>
</evidence>
<proteinExistence type="predicted"/>
<dbReference type="Pfam" id="PF00512">
    <property type="entry name" value="HisKA"/>
    <property type="match status" value="1"/>
</dbReference>
<dbReference type="PANTHER" id="PTHR45436">
    <property type="entry name" value="SENSOR HISTIDINE KINASE YKOH"/>
    <property type="match status" value="1"/>
</dbReference>
<dbReference type="Gene3D" id="3.30.565.10">
    <property type="entry name" value="Histidine kinase-like ATPase, C-terminal domain"/>
    <property type="match status" value="1"/>
</dbReference>
<dbReference type="CDD" id="cd00075">
    <property type="entry name" value="HATPase"/>
    <property type="match status" value="1"/>
</dbReference>
<dbReference type="InterPro" id="IPR050428">
    <property type="entry name" value="TCS_sensor_his_kinase"/>
</dbReference>
<dbReference type="PRINTS" id="PR00344">
    <property type="entry name" value="BCTRLSENSOR"/>
</dbReference>
<dbReference type="InterPro" id="IPR003594">
    <property type="entry name" value="HATPase_dom"/>
</dbReference>
<dbReference type="PROSITE" id="PS50109">
    <property type="entry name" value="HIS_KIN"/>
    <property type="match status" value="1"/>
</dbReference>
<evidence type="ECO:0000259" key="14">
    <source>
        <dbReference type="PROSITE" id="PS50885"/>
    </source>
</evidence>
<keyword evidence="8 12" id="KW-1133">Transmembrane helix</keyword>
<dbReference type="InterPro" id="IPR004358">
    <property type="entry name" value="Sig_transdc_His_kin-like_C"/>
</dbReference>
<dbReference type="RefSeq" id="WP_238330401.1">
    <property type="nucleotide sequence ID" value="NZ_JBHMAX010000023.1"/>
</dbReference>
<feature type="compositionally biased region" description="Low complexity" evidence="11">
    <location>
        <begin position="489"/>
        <end position="501"/>
    </location>
</feature>
<feature type="domain" description="HAMP" evidence="14">
    <location>
        <begin position="207"/>
        <end position="260"/>
    </location>
</feature>
<keyword evidence="7 15" id="KW-0418">Kinase</keyword>
<dbReference type="EC" id="2.7.13.3" evidence="3"/>
<dbReference type="Pfam" id="PF02518">
    <property type="entry name" value="HATPase_c"/>
    <property type="match status" value="1"/>
</dbReference>
<feature type="domain" description="Histidine kinase" evidence="13">
    <location>
        <begin position="275"/>
        <end position="494"/>
    </location>
</feature>
<dbReference type="SMART" id="SM00387">
    <property type="entry name" value="HATPase_c"/>
    <property type="match status" value="1"/>
</dbReference>
<dbReference type="InterPro" id="IPR036097">
    <property type="entry name" value="HisK_dim/P_sf"/>
</dbReference>
<keyword evidence="10 12" id="KW-0472">Membrane</keyword>
<reference evidence="15 16" key="1">
    <citation type="submission" date="2024-09" db="EMBL/GenBank/DDBJ databases">
        <authorList>
            <person name="Sun Q."/>
            <person name="Mori K."/>
        </authorList>
    </citation>
    <scope>NUCLEOTIDE SEQUENCE [LARGE SCALE GENOMIC DNA]</scope>
    <source>
        <strain evidence="15 16">JCM 12763</strain>
    </source>
</reference>
<comment type="subcellular location">
    <subcellularLocation>
        <location evidence="2">Cell membrane</location>
    </subcellularLocation>
</comment>
<evidence type="ECO:0000256" key="3">
    <source>
        <dbReference type="ARBA" id="ARBA00012438"/>
    </source>
</evidence>
<dbReference type="GO" id="GO:0016301">
    <property type="term" value="F:kinase activity"/>
    <property type="evidence" value="ECO:0007669"/>
    <property type="project" value="UniProtKB-KW"/>
</dbReference>
<evidence type="ECO:0000259" key="13">
    <source>
        <dbReference type="PROSITE" id="PS50109"/>
    </source>
</evidence>
<dbReference type="SMART" id="SM00304">
    <property type="entry name" value="HAMP"/>
    <property type="match status" value="1"/>
</dbReference>
<dbReference type="SMART" id="SM00388">
    <property type="entry name" value="HisKA"/>
    <property type="match status" value="1"/>
</dbReference>
<accession>A0ABV5V563</accession>
<keyword evidence="9" id="KW-0902">Two-component regulatory system</keyword>
<feature type="transmembrane region" description="Helical" evidence="12">
    <location>
        <begin position="21"/>
        <end position="45"/>
    </location>
</feature>
<keyword evidence="6 12" id="KW-0812">Transmembrane</keyword>
<evidence type="ECO:0000256" key="2">
    <source>
        <dbReference type="ARBA" id="ARBA00004236"/>
    </source>
</evidence>
<evidence type="ECO:0000313" key="16">
    <source>
        <dbReference type="Proteomes" id="UP001589613"/>
    </source>
</evidence>
<dbReference type="EMBL" id="JBHMAX010000023">
    <property type="protein sequence ID" value="MFB9732867.1"/>
    <property type="molecule type" value="Genomic_DNA"/>
</dbReference>